<feature type="transmembrane region" description="Helical" evidence="9">
    <location>
        <begin position="127"/>
        <end position="151"/>
    </location>
</feature>
<dbReference type="Proteomes" id="UP000199708">
    <property type="component" value="Unassembled WGS sequence"/>
</dbReference>
<dbReference type="InterPro" id="IPR017871">
    <property type="entry name" value="ABC_transporter-like_CS"/>
</dbReference>
<dbReference type="InterPro" id="IPR003439">
    <property type="entry name" value="ABC_transporter-like_ATP-bd"/>
</dbReference>
<reference evidence="12 13" key="1">
    <citation type="submission" date="2016-10" db="EMBL/GenBank/DDBJ databases">
        <authorList>
            <person name="de Groot N.N."/>
        </authorList>
    </citation>
    <scope>NUCLEOTIDE SEQUENCE [LARGE SCALE GENOMIC DNA]</scope>
    <source>
        <strain evidence="12 13">ATCC BAA-466</strain>
    </source>
</reference>
<evidence type="ECO:0000313" key="13">
    <source>
        <dbReference type="Proteomes" id="UP000199708"/>
    </source>
</evidence>
<dbReference type="PROSITE" id="PS50929">
    <property type="entry name" value="ABC_TM1F"/>
    <property type="match status" value="1"/>
</dbReference>
<dbReference type="EMBL" id="FNCK01000001">
    <property type="protein sequence ID" value="SDF89870.1"/>
    <property type="molecule type" value="Genomic_DNA"/>
</dbReference>
<keyword evidence="4 9" id="KW-0812">Transmembrane</keyword>
<keyword evidence="8 9" id="KW-0472">Membrane</keyword>
<dbReference type="InterPro" id="IPR027417">
    <property type="entry name" value="P-loop_NTPase"/>
</dbReference>
<keyword evidence="3" id="KW-1003">Cell membrane</keyword>
<dbReference type="Gene3D" id="3.40.50.300">
    <property type="entry name" value="P-loop containing nucleotide triphosphate hydrolases"/>
    <property type="match status" value="1"/>
</dbReference>
<dbReference type="SMART" id="SM00382">
    <property type="entry name" value="AAA"/>
    <property type="match status" value="1"/>
</dbReference>
<evidence type="ECO:0000256" key="2">
    <source>
        <dbReference type="ARBA" id="ARBA00022448"/>
    </source>
</evidence>
<evidence type="ECO:0000256" key="8">
    <source>
        <dbReference type="ARBA" id="ARBA00023136"/>
    </source>
</evidence>
<dbReference type="GO" id="GO:0016887">
    <property type="term" value="F:ATP hydrolysis activity"/>
    <property type="evidence" value="ECO:0007669"/>
    <property type="project" value="InterPro"/>
</dbReference>
<dbReference type="Pfam" id="PF00664">
    <property type="entry name" value="ABC_membrane"/>
    <property type="match status" value="1"/>
</dbReference>
<evidence type="ECO:0000259" key="11">
    <source>
        <dbReference type="PROSITE" id="PS50929"/>
    </source>
</evidence>
<gene>
    <name evidence="12" type="ORF">SAMN05421791_101377</name>
</gene>
<feature type="transmembrane region" description="Helical" evidence="9">
    <location>
        <begin position="61"/>
        <end position="84"/>
    </location>
</feature>
<evidence type="ECO:0000256" key="1">
    <source>
        <dbReference type="ARBA" id="ARBA00004651"/>
    </source>
</evidence>
<dbReference type="FunFam" id="3.40.50.300:FF:000854">
    <property type="entry name" value="Multidrug ABC transporter ATP-binding protein"/>
    <property type="match status" value="1"/>
</dbReference>
<feature type="domain" description="ABC transporter" evidence="10">
    <location>
        <begin position="338"/>
        <end position="576"/>
    </location>
</feature>
<dbReference type="PROSITE" id="PS00211">
    <property type="entry name" value="ABC_TRANSPORTER_1"/>
    <property type="match status" value="1"/>
</dbReference>
<evidence type="ECO:0000313" key="12">
    <source>
        <dbReference type="EMBL" id="SDF89870.1"/>
    </source>
</evidence>
<evidence type="ECO:0000256" key="7">
    <source>
        <dbReference type="ARBA" id="ARBA00022989"/>
    </source>
</evidence>
<dbReference type="OrthoDB" id="9770415at2"/>
<sequence>MIKIFKRLSFKELGVMLTAIILIIASVWVELKVPGYMSEITQLLQNPQVKVSDIYDPGSKMIGLSVIGLILSILVVFLSARLAASFASELRRDVFDSVMDYSTAELQDFSIPSLLTRTTNDIVQIQMFLAMGLQIIVRGPMMALMAVGKISTKNVEWLWVTFAALALMLTTIIILLSFVLPKQKLVQGLTDRLNRIMRESLSGMRVIRAYNAEDYQTDKFSEANQELTGINLFIYRSMSIMNPLMMMVSNGLTLGVYWVGAYLISAAVFQEKIVLFSDMIVFSSYGMQVVIGFMMMTMIFIILPRTMVSARRVTEVLDTNSSLIYPSQALQEIDQGSLIFKDVSFAYPDAAKPVLEKISFQVEPGQTLAFIGSTGSGKSSLINLIPRLFDVTKGDIILNGHSIKDYPRQRLNEIIGYVPQRSVLFSGTIQSNIDFGDSSQSPLDEAAIWEAIDIAQAKDFVSEKEEQLNSHVAQNGTNFSGGQKQRLAIARAIARKPQIIIFDDSFSALDYQTDRKLRQILLEKTKEMTKIIVGQRISTIMDADQIIVIEKGQIVGKGSHKELLETNKVYQEIAYSQLNKEELDNGK</sequence>
<organism evidence="12 13">
    <name type="scientific">Facklamia miroungae</name>
    <dbReference type="NCBI Taxonomy" id="120956"/>
    <lineage>
        <taxon>Bacteria</taxon>
        <taxon>Bacillati</taxon>
        <taxon>Bacillota</taxon>
        <taxon>Bacilli</taxon>
        <taxon>Lactobacillales</taxon>
        <taxon>Aerococcaceae</taxon>
        <taxon>Facklamia</taxon>
    </lineage>
</organism>
<dbReference type="Gene3D" id="1.20.1560.10">
    <property type="entry name" value="ABC transporter type 1, transmembrane domain"/>
    <property type="match status" value="1"/>
</dbReference>
<keyword evidence="13" id="KW-1185">Reference proteome</keyword>
<keyword evidence="7 9" id="KW-1133">Transmembrane helix</keyword>
<dbReference type="PROSITE" id="PS50893">
    <property type="entry name" value="ABC_TRANSPORTER_2"/>
    <property type="match status" value="1"/>
</dbReference>
<feature type="transmembrane region" description="Helical" evidence="9">
    <location>
        <begin position="12"/>
        <end position="29"/>
    </location>
</feature>
<dbReference type="SUPFAM" id="SSF52540">
    <property type="entry name" value="P-loop containing nucleoside triphosphate hydrolases"/>
    <property type="match status" value="1"/>
</dbReference>
<keyword evidence="6 12" id="KW-0067">ATP-binding</keyword>
<dbReference type="InterPro" id="IPR011527">
    <property type="entry name" value="ABC1_TM_dom"/>
</dbReference>
<dbReference type="InterPro" id="IPR039421">
    <property type="entry name" value="Type_1_exporter"/>
</dbReference>
<dbReference type="STRING" id="120956.SAMN05421791_101377"/>
<dbReference type="SUPFAM" id="SSF90123">
    <property type="entry name" value="ABC transporter transmembrane region"/>
    <property type="match status" value="1"/>
</dbReference>
<dbReference type="PANTHER" id="PTHR43394:SF1">
    <property type="entry name" value="ATP-BINDING CASSETTE SUB-FAMILY B MEMBER 10, MITOCHONDRIAL"/>
    <property type="match status" value="1"/>
</dbReference>
<feature type="transmembrane region" description="Helical" evidence="9">
    <location>
        <begin position="285"/>
        <end position="303"/>
    </location>
</feature>
<dbReference type="CDD" id="cd18548">
    <property type="entry name" value="ABC_6TM_Tm287_like"/>
    <property type="match status" value="1"/>
</dbReference>
<evidence type="ECO:0000256" key="6">
    <source>
        <dbReference type="ARBA" id="ARBA00022840"/>
    </source>
</evidence>
<dbReference type="Pfam" id="PF00005">
    <property type="entry name" value="ABC_tran"/>
    <property type="match status" value="1"/>
</dbReference>
<name>A0A1G7PWX4_9LACT</name>
<accession>A0A1G7PWX4</accession>
<proteinExistence type="predicted"/>
<keyword evidence="5" id="KW-0547">Nucleotide-binding</keyword>
<evidence type="ECO:0000256" key="4">
    <source>
        <dbReference type="ARBA" id="ARBA00022692"/>
    </source>
</evidence>
<keyword evidence="2" id="KW-0813">Transport</keyword>
<evidence type="ECO:0000256" key="9">
    <source>
        <dbReference type="SAM" id="Phobius"/>
    </source>
</evidence>
<comment type="subcellular location">
    <subcellularLocation>
        <location evidence="1">Cell membrane</location>
        <topology evidence="1">Multi-pass membrane protein</topology>
    </subcellularLocation>
</comment>
<feature type="domain" description="ABC transmembrane type-1" evidence="11">
    <location>
        <begin position="17"/>
        <end position="305"/>
    </location>
</feature>
<feature type="transmembrane region" description="Helical" evidence="9">
    <location>
        <begin position="244"/>
        <end position="265"/>
    </location>
</feature>
<dbReference type="GO" id="GO:0005886">
    <property type="term" value="C:plasma membrane"/>
    <property type="evidence" value="ECO:0007669"/>
    <property type="project" value="UniProtKB-SubCell"/>
</dbReference>
<dbReference type="AlphaFoldDB" id="A0A1G7PWX4"/>
<dbReference type="PANTHER" id="PTHR43394">
    <property type="entry name" value="ATP-DEPENDENT PERMEASE MDL1, MITOCHONDRIAL"/>
    <property type="match status" value="1"/>
</dbReference>
<dbReference type="GO" id="GO:0005524">
    <property type="term" value="F:ATP binding"/>
    <property type="evidence" value="ECO:0007669"/>
    <property type="project" value="UniProtKB-KW"/>
</dbReference>
<protein>
    <submittedName>
        <fullName evidence="12">ATP-binding cassette, subfamily B</fullName>
    </submittedName>
</protein>
<dbReference type="GO" id="GO:0015421">
    <property type="term" value="F:ABC-type oligopeptide transporter activity"/>
    <property type="evidence" value="ECO:0007669"/>
    <property type="project" value="TreeGrafter"/>
</dbReference>
<dbReference type="InterPro" id="IPR036640">
    <property type="entry name" value="ABC1_TM_sf"/>
</dbReference>
<evidence type="ECO:0000259" key="10">
    <source>
        <dbReference type="PROSITE" id="PS50893"/>
    </source>
</evidence>
<evidence type="ECO:0000256" key="3">
    <source>
        <dbReference type="ARBA" id="ARBA00022475"/>
    </source>
</evidence>
<dbReference type="InterPro" id="IPR003593">
    <property type="entry name" value="AAA+_ATPase"/>
</dbReference>
<feature type="transmembrane region" description="Helical" evidence="9">
    <location>
        <begin position="157"/>
        <end position="180"/>
    </location>
</feature>
<dbReference type="RefSeq" id="WP_090289068.1">
    <property type="nucleotide sequence ID" value="NZ_FNCK01000001.1"/>
</dbReference>
<evidence type="ECO:0000256" key="5">
    <source>
        <dbReference type="ARBA" id="ARBA00022741"/>
    </source>
</evidence>